<dbReference type="Ensembl" id="ENSTMTT00000030642.1">
    <property type="protein sequence ID" value="ENSTMTP00000029560.1"/>
    <property type="gene ID" value="ENSTMTG00000021391.1"/>
</dbReference>
<dbReference type="Proteomes" id="UP000472274">
    <property type="component" value="Unplaced"/>
</dbReference>
<reference evidence="1" key="2">
    <citation type="submission" date="2025-09" db="UniProtKB">
        <authorList>
            <consortium name="Ensembl"/>
        </authorList>
    </citation>
    <scope>IDENTIFICATION</scope>
</reference>
<proteinExistence type="predicted"/>
<dbReference type="InParanoid" id="A0A674K7I1"/>
<reference evidence="1" key="1">
    <citation type="submission" date="2025-08" db="UniProtKB">
        <authorList>
            <consortium name="Ensembl"/>
        </authorList>
    </citation>
    <scope>IDENTIFICATION</scope>
</reference>
<dbReference type="GeneTree" id="ENSGT00980000202875"/>
<evidence type="ECO:0000313" key="1">
    <source>
        <dbReference type="Ensembl" id="ENSTMTP00000029560.1"/>
    </source>
</evidence>
<protein>
    <submittedName>
        <fullName evidence="1">Uncharacterized protein</fullName>
    </submittedName>
</protein>
<keyword evidence="2" id="KW-1185">Reference proteome</keyword>
<sequence>MGNTTSCCISPSHKLGRNAHSQLESYCPEPELSREDMGCNLQHISDRENIDGKRVGGIILLRSLCVFPLLIQHGLMWHCLHWARPHSLNYEFHK</sequence>
<evidence type="ECO:0000313" key="2">
    <source>
        <dbReference type="Proteomes" id="UP000472274"/>
    </source>
</evidence>
<name>A0A674K7I1_9SAUR</name>
<dbReference type="AlphaFoldDB" id="A0A674K7I1"/>
<organism evidence="1 2">
    <name type="scientific">Terrapene triunguis</name>
    <name type="common">Three-toed box turtle</name>
    <dbReference type="NCBI Taxonomy" id="2587831"/>
    <lineage>
        <taxon>Eukaryota</taxon>
        <taxon>Metazoa</taxon>
        <taxon>Chordata</taxon>
        <taxon>Craniata</taxon>
        <taxon>Vertebrata</taxon>
        <taxon>Euteleostomi</taxon>
        <taxon>Archelosauria</taxon>
        <taxon>Testudinata</taxon>
        <taxon>Testudines</taxon>
        <taxon>Cryptodira</taxon>
        <taxon>Durocryptodira</taxon>
        <taxon>Testudinoidea</taxon>
        <taxon>Emydidae</taxon>
        <taxon>Terrapene</taxon>
    </lineage>
</organism>
<accession>A0A674K7I1</accession>